<comment type="caution">
    <text evidence="1">Lacks conserved residue(s) required for the propagation of feature annotation.</text>
</comment>
<gene>
    <name evidence="3" type="ORF">PLEPLA_LOCUS31064</name>
</gene>
<evidence type="ECO:0000259" key="2">
    <source>
        <dbReference type="PROSITE" id="PS50027"/>
    </source>
</evidence>
<keyword evidence="1" id="KW-0424">Laminin EGF-like domain</keyword>
<protein>
    <recommendedName>
        <fullName evidence="2">Laminin EGF-like domain-containing protein</fullName>
    </recommendedName>
</protein>
<dbReference type="Proteomes" id="UP001153269">
    <property type="component" value="Unassembled WGS sequence"/>
</dbReference>
<dbReference type="FunFam" id="2.10.25.10:FF:000174">
    <property type="entry name" value="Laminin subunit gamma-1"/>
    <property type="match status" value="1"/>
</dbReference>
<comment type="caution">
    <text evidence="3">The sequence shown here is derived from an EMBL/GenBank/DDBJ whole genome shotgun (WGS) entry which is preliminary data.</text>
</comment>
<evidence type="ECO:0000313" key="4">
    <source>
        <dbReference type="Proteomes" id="UP001153269"/>
    </source>
</evidence>
<dbReference type="CDD" id="cd00055">
    <property type="entry name" value="EGF_Lam"/>
    <property type="match status" value="1"/>
</dbReference>
<dbReference type="PROSITE" id="PS01248">
    <property type="entry name" value="EGF_LAM_1"/>
    <property type="match status" value="1"/>
</dbReference>
<dbReference type="InterPro" id="IPR002049">
    <property type="entry name" value="LE_dom"/>
</dbReference>
<keyword evidence="1" id="KW-1015">Disulfide bond</keyword>
<keyword evidence="4" id="KW-1185">Reference proteome</keyword>
<dbReference type="Gene3D" id="2.10.25.10">
    <property type="entry name" value="Laminin"/>
    <property type="match status" value="1"/>
</dbReference>
<accession>A0A9N7V783</accession>
<sequence>SGPVRVCRACKCSDNIDPNAVGNCNRETGECLKCIYNTDGFFCDRCQDGFYGNPLASSPTDKCKAALLQRTGRWVDRQLLRSPVSACRSPSRRTQRCEPASSPQSASAARACTVKPDWSPRQCDINAQATCEWPAGARGLHCSAASRSLQLSSLQT</sequence>
<evidence type="ECO:0000256" key="1">
    <source>
        <dbReference type="PROSITE-ProRule" id="PRU00460"/>
    </source>
</evidence>
<name>A0A9N7V783_PLEPL</name>
<evidence type="ECO:0000313" key="3">
    <source>
        <dbReference type="EMBL" id="CAB1443348.1"/>
    </source>
</evidence>
<feature type="non-terminal residue" evidence="3">
    <location>
        <position position="1"/>
    </location>
</feature>
<feature type="disulfide bond" evidence="1">
    <location>
        <begin position="34"/>
        <end position="43"/>
    </location>
</feature>
<proteinExistence type="predicted"/>
<reference evidence="3" key="1">
    <citation type="submission" date="2020-03" db="EMBL/GenBank/DDBJ databases">
        <authorList>
            <person name="Weist P."/>
        </authorList>
    </citation>
    <scope>NUCLEOTIDE SEQUENCE</scope>
</reference>
<dbReference type="Pfam" id="PF00053">
    <property type="entry name" value="EGF_laminin"/>
    <property type="match status" value="1"/>
</dbReference>
<feature type="domain" description="Laminin EGF-like" evidence="2">
    <location>
        <begin position="10"/>
        <end position="65"/>
    </location>
</feature>
<dbReference type="AlphaFoldDB" id="A0A9N7V783"/>
<dbReference type="SUPFAM" id="SSF57196">
    <property type="entry name" value="EGF/Laminin"/>
    <property type="match status" value="1"/>
</dbReference>
<organism evidence="3 4">
    <name type="scientific">Pleuronectes platessa</name>
    <name type="common">European plaice</name>
    <dbReference type="NCBI Taxonomy" id="8262"/>
    <lineage>
        <taxon>Eukaryota</taxon>
        <taxon>Metazoa</taxon>
        <taxon>Chordata</taxon>
        <taxon>Craniata</taxon>
        <taxon>Vertebrata</taxon>
        <taxon>Euteleostomi</taxon>
        <taxon>Actinopterygii</taxon>
        <taxon>Neopterygii</taxon>
        <taxon>Teleostei</taxon>
        <taxon>Neoteleostei</taxon>
        <taxon>Acanthomorphata</taxon>
        <taxon>Carangaria</taxon>
        <taxon>Pleuronectiformes</taxon>
        <taxon>Pleuronectoidei</taxon>
        <taxon>Pleuronectidae</taxon>
        <taxon>Pleuronectes</taxon>
    </lineage>
</organism>
<dbReference type="SMART" id="SM00180">
    <property type="entry name" value="EGF_Lam"/>
    <property type="match status" value="1"/>
</dbReference>
<dbReference type="EMBL" id="CADEAL010003071">
    <property type="protein sequence ID" value="CAB1443348.1"/>
    <property type="molecule type" value="Genomic_DNA"/>
</dbReference>
<dbReference type="PROSITE" id="PS50027">
    <property type="entry name" value="EGF_LAM_2"/>
    <property type="match status" value="1"/>
</dbReference>